<dbReference type="InterPro" id="IPR005151">
    <property type="entry name" value="Tail-specific_protease"/>
</dbReference>
<name>A0ABX4CVL3_9FLAO</name>
<comment type="caution">
    <text evidence="2">The sequence shown here is derived from an EMBL/GenBank/DDBJ whole genome shotgun (WGS) entry which is preliminary data.</text>
</comment>
<dbReference type="SUPFAM" id="SSF52096">
    <property type="entry name" value="ClpP/crotonase"/>
    <property type="match status" value="1"/>
</dbReference>
<keyword evidence="3" id="KW-1185">Reference proteome</keyword>
<feature type="domain" description="Tail specific protease" evidence="1">
    <location>
        <begin position="263"/>
        <end position="471"/>
    </location>
</feature>
<dbReference type="EMBL" id="MUHD01000016">
    <property type="protein sequence ID" value="OXB08525.1"/>
    <property type="molecule type" value="Genomic_DNA"/>
</dbReference>
<gene>
    <name evidence="2" type="ORF">B0A81_09440</name>
</gene>
<reference evidence="2 3" key="1">
    <citation type="submission" date="2016-11" db="EMBL/GenBank/DDBJ databases">
        <title>Whole genomes of Flavobacteriaceae.</title>
        <authorList>
            <person name="Stine C."/>
            <person name="Li C."/>
            <person name="Tadesse D."/>
        </authorList>
    </citation>
    <scope>NUCLEOTIDE SEQUENCE [LARGE SCALE GENOMIC DNA]</scope>
    <source>
        <strain evidence="2 3">CCUG 60112</strain>
    </source>
</reference>
<evidence type="ECO:0000259" key="1">
    <source>
        <dbReference type="Pfam" id="PF03572"/>
    </source>
</evidence>
<dbReference type="Proteomes" id="UP000198381">
    <property type="component" value="Unassembled WGS sequence"/>
</dbReference>
<organism evidence="2 3">
    <name type="scientific">Flavobacterium plurextorum</name>
    <dbReference type="NCBI Taxonomy" id="1114867"/>
    <lineage>
        <taxon>Bacteria</taxon>
        <taxon>Pseudomonadati</taxon>
        <taxon>Bacteroidota</taxon>
        <taxon>Flavobacteriia</taxon>
        <taxon>Flavobacteriales</taxon>
        <taxon>Flavobacteriaceae</taxon>
        <taxon>Flavobacterium</taxon>
    </lineage>
</organism>
<accession>A0ABX4CVL3</accession>
<sequence>MKSLTKFSKMNFKKIFLFTLFSVSINIAAQKCNCKEEFHWLKETFETNDAGFKYVIDKKGETVYQNHNKLFADKVKKVTELNECRNVLFDWMLFFRPSHLSIAVNSKPINKTETGNKTGTENNWEKIEVTETELKEITSKIKHPTFEGIWLSPPYTIGVVKRENQYIGFVLDVKNSKWKQYQVKFKITEKPDKTYDAVYYMGDYSAQRFNNVEFIGNNILKIGFIALKRSFPDNLSDSQEIKDYIELYTTQKPFLKEISKQTLVLRIPSFDYSNKKIIDSLLTANHNLITSKDNLIIDVRNNGGGSDAAFQKIIPYLYTNPIRNVGVEYLSTVQNNKRMLEFMSNPDWSAEDKEWAKKGFEKLNANIGKFVNLNEQLVTETKLDVFYKNPKNIAIIINENNASTTEQFLLVAKQSKKVKLFGRTTEGVLDISNMYFVDSPSKNFKLGYSLTKSFRIPDMQIDGKGIQPDFYIDRNIPDYQWTNFTEERLNVN</sequence>
<dbReference type="InterPro" id="IPR029045">
    <property type="entry name" value="ClpP/crotonase-like_dom_sf"/>
</dbReference>
<protein>
    <recommendedName>
        <fullName evidence="1">Tail specific protease domain-containing protein</fullName>
    </recommendedName>
</protein>
<dbReference type="Gene3D" id="3.90.226.10">
    <property type="entry name" value="2-enoyl-CoA Hydratase, Chain A, domain 1"/>
    <property type="match status" value="1"/>
</dbReference>
<proteinExistence type="predicted"/>
<evidence type="ECO:0000313" key="3">
    <source>
        <dbReference type="Proteomes" id="UP000198381"/>
    </source>
</evidence>
<dbReference type="Pfam" id="PF03572">
    <property type="entry name" value="Peptidase_S41"/>
    <property type="match status" value="1"/>
</dbReference>
<evidence type="ECO:0000313" key="2">
    <source>
        <dbReference type="EMBL" id="OXB08525.1"/>
    </source>
</evidence>